<dbReference type="InterPro" id="IPR036397">
    <property type="entry name" value="RNaseH_sf"/>
</dbReference>
<dbReference type="PANTHER" id="PTHR10948">
    <property type="entry name" value="TRANSPOSASE"/>
    <property type="match status" value="1"/>
</dbReference>
<comment type="caution">
    <text evidence="3">The sequence shown here is derived from an EMBL/GenBank/DDBJ whole genome shotgun (WGS) entry which is preliminary data.</text>
</comment>
<dbReference type="InterPro" id="IPR051917">
    <property type="entry name" value="Transposase-Integrase"/>
</dbReference>
<evidence type="ECO:0000313" key="3">
    <source>
        <dbReference type="EMBL" id="KGN92814.1"/>
    </source>
</evidence>
<dbReference type="GO" id="GO:0005829">
    <property type="term" value="C:cytosol"/>
    <property type="evidence" value="ECO:0007669"/>
    <property type="project" value="TreeGrafter"/>
</dbReference>
<dbReference type="GO" id="GO:0032196">
    <property type="term" value="P:transposition"/>
    <property type="evidence" value="ECO:0007669"/>
    <property type="project" value="TreeGrafter"/>
</dbReference>
<dbReference type="PANTHER" id="PTHR10948:SF23">
    <property type="entry name" value="TRANSPOSASE INSI FOR INSERTION SEQUENCE ELEMENT IS30A-RELATED"/>
    <property type="match status" value="1"/>
</dbReference>
<dbReference type="EMBL" id="JRAK01000035">
    <property type="protein sequence ID" value="KGN92814.1"/>
    <property type="molecule type" value="Genomic_DNA"/>
</dbReference>
<dbReference type="Pfam" id="PF13936">
    <property type="entry name" value="HTH_38"/>
    <property type="match status" value="1"/>
</dbReference>
<protein>
    <recommendedName>
        <fullName evidence="2">Integrase catalytic domain-containing protein</fullName>
    </recommendedName>
</protein>
<dbReference type="GO" id="GO:0003676">
    <property type="term" value="F:nucleic acid binding"/>
    <property type="evidence" value="ECO:0007669"/>
    <property type="project" value="InterPro"/>
</dbReference>
<dbReference type="InterPro" id="IPR053392">
    <property type="entry name" value="Transposase_IS30-like"/>
</dbReference>
<dbReference type="InterPro" id="IPR025246">
    <property type="entry name" value="IS30-like_HTH"/>
</dbReference>
<accession>A0A0A2FXA9</accession>
<gene>
    <name evidence="3" type="ORF">HR15_01735</name>
</gene>
<dbReference type="GO" id="GO:0006310">
    <property type="term" value="P:DNA recombination"/>
    <property type="evidence" value="ECO:0007669"/>
    <property type="project" value="UniProtKB-KW"/>
</dbReference>
<dbReference type="NCBIfam" id="NF033563">
    <property type="entry name" value="transpos_IS30"/>
    <property type="match status" value="1"/>
</dbReference>
<feature type="domain" description="Integrase catalytic" evidence="2">
    <location>
        <begin position="158"/>
        <end position="320"/>
    </location>
</feature>
<keyword evidence="4" id="KW-1185">Reference proteome</keyword>
<evidence type="ECO:0000259" key="2">
    <source>
        <dbReference type="PROSITE" id="PS50994"/>
    </source>
</evidence>
<proteinExistence type="predicted"/>
<reference evidence="3 4" key="1">
    <citation type="submission" date="2014-08" db="EMBL/GenBank/DDBJ databases">
        <title>Porphyromonas gulae strain:COT-052_OH3439 Genome sequencing.</title>
        <authorList>
            <person name="Wallis C."/>
            <person name="Deusch O."/>
            <person name="O'Flynn C."/>
            <person name="Davis I."/>
            <person name="Jospin G."/>
            <person name="Darling A.E."/>
            <person name="Coil D.A."/>
            <person name="Alexiev A."/>
            <person name="Horsfall A."/>
            <person name="Kirkwood N."/>
            <person name="Harris S."/>
            <person name="Eisen J.A."/>
        </authorList>
    </citation>
    <scope>NUCLEOTIDE SEQUENCE [LARGE SCALE GENOMIC DNA]</scope>
    <source>
        <strain evidence="4">COT-052 OH3439</strain>
    </source>
</reference>
<dbReference type="InterPro" id="IPR009057">
    <property type="entry name" value="Homeodomain-like_sf"/>
</dbReference>
<dbReference type="GO" id="GO:0004803">
    <property type="term" value="F:transposase activity"/>
    <property type="evidence" value="ECO:0007669"/>
    <property type="project" value="TreeGrafter"/>
</dbReference>
<dbReference type="InterPro" id="IPR012337">
    <property type="entry name" value="RNaseH-like_sf"/>
</dbReference>
<dbReference type="PROSITE" id="PS50994">
    <property type="entry name" value="INTEGRASE"/>
    <property type="match status" value="1"/>
</dbReference>
<evidence type="ECO:0000313" key="4">
    <source>
        <dbReference type="Proteomes" id="UP000030146"/>
    </source>
</evidence>
<dbReference type="Gene3D" id="3.30.420.10">
    <property type="entry name" value="Ribonuclease H-like superfamily/Ribonuclease H"/>
    <property type="match status" value="1"/>
</dbReference>
<dbReference type="SUPFAM" id="SSF53098">
    <property type="entry name" value="Ribonuclease H-like"/>
    <property type="match status" value="1"/>
</dbReference>
<organism evidence="3 4">
    <name type="scientific">Porphyromonas gulae</name>
    <dbReference type="NCBI Taxonomy" id="111105"/>
    <lineage>
        <taxon>Bacteria</taxon>
        <taxon>Pseudomonadati</taxon>
        <taxon>Bacteroidota</taxon>
        <taxon>Bacteroidia</taxon>
        <taxon>Bacteroidales</taxon>
        <taxon>Porphyromonadaceae</taxon>
        <taxon>Porphyromonas</taxon>
    </lineage>
</organism>
<sequence length="320" mass="37093">MERTKYKRLTLDNRKTIANCIGLGKSVTEIAQILSVHKSTISREIRRLGELQDYHPLKAHKHALEAGSFRKRKIKFTPEIRKKVNFYIAVEQWSPEQISGYCTQNKIPMIGKSRIYEYIHEDKNMGGDLWKHTRHALKKRKTPKLLTSPKQLNKKSIEQRDPIVQNKGRIGDWEMDLIVGAHNQDVILTMIERVTGYGMIRKLKHGKNAKKPAILVSKEMKGLARRELLKTITTDNGTEFSSDEIIEKALKIPVYFAHPYCSTDKPHVELFNKLVRQYIPKKMDFKQISQDMCVKIQHKINRRPRKGLGYLTPSQVLGLT</sequence>
<keyword evidence="1" id="KW-0233">DNA recombination</keyword>
<name>A0A0A2FXA9_9PORP</name>
<dbReference type="AlphaFoldDB" id="A0A0A2FXA9"/>
<evidence type="ECO:0000256" key="1">
    <source>
        <dbReference type="ARBA" id="ARBA00023172"/>
    </source>
</evidence>
<dbReference type="GO" id="GO:0015074">
    <property type="term" value="P:DNA integration"/>
    <property type="evidence" value="ECO:0007669"/>
    <property type="project" value="InterPro"/>
</dbReference>
<dbReference type="InterPro" id="IPR001584">
    <property type="entry name" value="Integrase_cat-core"/>
</dbReference>
<dbReference type="SUPFAM" id="SSF46689">
    <property type="entry name" value="Homeodomain-like"/>
    <property type="match status" value="1"/>
</dbReference>
<dbReference type="Proteomes" id="UP000030146">
    <property type="component" value="Unassembled WGS sequence"/>
</dbReference>